<reference evidence="1" key="1">
    <citation type="submission" date="2018-10" db="EMBL/GenBank/DDBJ databases">
        <title>Hidden diversity of soil giant viruses.</title>
        <authorList>
            <person name="Schulz F."/>
            <person name="Alteio L."/>
            <person name="Goudeau D."/>
            <person name="Ryan E.M."/>
            <person name="Malmstrom R.R."/>
            <person name="Blanchard J."/>
            <person name="Woyke T."/>
        </authorList>
    </citation>
    <scope>NUCLEOTIDE SEQUENCE</scope>
    <source>
        <strain evidence="1">HAV1</strain>
    </source>
</reference>
<proteinExistence type="predicted"/>
<gene>
    <name evidence="1" type="ORF">Harvfovirus18_20</name>
</gene>
<sequence length="221" mass="25256">MAEKCCLIPGCESPRGQIEFAKHFVVEQPFCLKHTRKCKCGEPCITRRYYRSRKDADQKLIDEIDASFATGCLKHERTCRKKECKNERLNVYYHPISEYVPLKVLNHYCPEHVAICKLCGINGCLPLNTKRILFSDRCYDCELKRFSSTILGEEICTAYLCLKSGCHGQRNFVLIGVGKWLLKNFCASCSPKPPKPPALLSMRFTLDLSKMIRYSQGVAVT</sequence>
<organism evidence="1">
    <name type="scientific">Harvfovirus sp</name>
    <dbReference type="NCBI Taxonomy" id="2487768"/>
    <lineage>
        <taxon>Viruses</taxon>
        <taxon>Varidnaviria</taxon>
        <taxon>Bamfordvirae</taxon>
        <taxon>Nucleocytoviricota</taxon>
        <taxon>Megaviricetes</taxon>
        <taxon>Imitervirales</taxon>
        <taxon>Mimiviridae</taxon>
        <taxon>Klosneuvirinae</taxon>
    </lineage>
</organism>
<protein>
    <submittedName>
        <fullName evidence="1">Uncharacterized protein</fullName>
    </submittedName>
</protein>
<accession>A0A3G5A1T3</accession>
<dbReference type="EMBL" id="MK072260">
    <property type="protein sequence ID" value="AYV81152.1"/>
    <property type="molecule type" value="Genomic_DNA"/>
</dbReference>
<name>A0A3G5A1T3_9VIRU</name>
<evidence type="ECO:0000313" key="1">
    <source>
        <dbReference type="EMBL" id="AYV81152.1"/>
    </source>
</evidence>